<dbReference type="EMBL" id="BK015930">
    <property type="protein sequence ID" value="DAF85723.1"/>
    <property type="molecule type" value="Genomic_DNA"/>
</dbReference>
<name>A0A8S5TU54_9CAUD</name>
<proteinExistence type="predicted"/>
<sequence>MDQAEFTKRFNAVNGPDLTADDWYKIRDDSFKTDGAIEKIGIAQEECAELIQALSKQHRYQTYRMSVLEEIADVRISLEYVRMAMGFTHADIIKAIDIKLERERLRLEELKDTNKWEDKTC</sequence>
<organism evidence="1">
    <name type="scientific">Siphoviridae sp. ctWT735</name>
    <dbReference type="NCBI Taxonomy" id="2825538"/>
    <lineage>
        <taxon>Viruses</taxon>
        <taxon>Duplodnaviria</taxon>
        <taxon>Heunggongvirae</taxon>
        <taxon>Uroviricota</taxon>
        <taxon>Caudoviricetes</taxon>
    </lineage>
</organism>
<reference evidence="1" key="1">
    <citation type="journal article" date="2021" name="Proc. Natl. Acad. Sci. U.S.A.">
        <title>A Catalog of Tens of Thousands of Viruses from Human Metagenomes Reveals Hidden Associations with Chronic Diseases.</title>
        <authorList>
            <person name="Tisza M.J."/>
            <person name="Buck C.B."/>
        </authorList>
    </citation>
    <scope>NUCLEOTIDE SEQUENCE</scope>
    <source>
        <strain evidence="1">CtWT735</strain>
    </source>
</reference>
<evidence type="ECO:0000313" key="1">
    <source>
        <dbReference type="EMBL" id="DAF85723.1"/>
    </source>
</evidence>
<protein>
    <submittedName>
        <fullName evidence="1">Nucleoside triphosphate pyrophosphohydrolase</fullName>
    </submittedName>
</protein>
<accession>A0A8S5TU54</accession>